<dbReference type="InterPro" id="IPR006935">
    <property type="entry name" value="Helicase/UvrB_N"/>
</dbReference>
<dbReference type="Proteomes" id="UP000070578">
    <property type="component" value="Unassembled WGS sequence"/>
</dbReference>
<gene>
    <name evidence="3" type="ORF">AWT59_2130</name>
</gene>
<dbReference type="SMART" id="SM00490">
    <property type="entry name" value="HELICc"/>
    <property type="match status" value="1"/>
</dbReference>
<dbReference type="InterPro" id="IPR029464">
    <property type="entry name" value="HSDR_N"/>
</dbReference>
<dbReference type="PANTHER" id="PTHR47396">
    <property type="entry name" value="TYPE I RESTRICTION ENZYME ECOKI R PROTEIN"/>
    <property type="match status" value="1"/>
</dbReference>
<dbReference type="Pfam" id="PF04851">
    <property type="entry name" value="ResIII"/>
    <property type="match status" value="1"/>
</dbReference>
<dbReference type="PROSITE" id="PS51194">
    <property type="entry name" value="HELICASE_CTER"/>
    <property type="match status" value="1"/>
</dbReference>
<dbReference type="SUPFAM" id="SSF52540">
    <property type="entry name" value="P-loop containing nucleoside triphosphate hydrolases"/>
    <property type="match status" value="1"/>
</dbReference>
<evidence type="ECO:0000259" key="1">
    <source>
        <dbReference type="PROSITE" id="PS51192"/>
    </source>
</evidence>
<evidence type="ECO:0000259" key="2">
    <source>
        <dbReference type="PROSITE" id="PS51194"/>
    </source>
</evidence>
<dbReference type="GO" id="GO:0016787">
    <property type="term" value="F:hydrolase activity"/>
    <property type="evidence" value="ECO:0007669"/>
    <property type="project" value="InterPro"/>
</dbReference>
<dbReference type="InterPro" id="IPR050742">
    <property type="entry name" value="Helicase_Restrict-Modif_Enz"/>
</dbReference>
<dbReference type="InterPro" id="IPR014001">
    <property type="entry name" value="Helicase_ATP-bd"/>
</dbReference>
<evidence type="ECO:0000313" key="4">
    <source>
        <dbReference type="Proteomes" id="UP000070578"/>
    </source>
</evidence>
<reference evidence="3 4" key="2">
    <citation type="submission" date="2016-03" db="EMBL/GenBank/DDBJ databases">
        <title>New uncultured bacterium of the family Gallionellaceae from acid mine drainage: description and reconstruction of genome based on metagenomic analysis of microbial community.</title>
        <authorList>
            <person name="Kadnikov V."/>
            <person name="Ivasenko D."/>
            <person name="Beletsky A."/>
            <person name="Mardanov A."/>
            <person name="Danilova E."/>
            <person name="Pimenov N."/>
            <person name="Karnachuk O."/>
            <person name="Ravin N."/>
        </authorList>
    </citation>
    <scope>NUCLEOTIDE SEQUENCE [LARGE SCALE GENOMIC DNA]</scope>
    <source>
        <strain evidence="3">ShG14-8</strain>
    </source>
</reference>
<dbReference type="CDD" id="cd18032">
    <property type="entry name" value="DEXHc_RE_I_III_res"/>
    <property type="match status" value="1"/>
</dbReference>
<dbReference type="AlphaFoldDB" id="A0A139BRY6"/>
<proteinExistence type="predicted"/>
<dbReference type="Gene3D" id="3.90.1570.30">
    <property type="match status" value="1"/>
</dbReference>
<feature type="domain" description="Helicase C-terminal" evidence="2">
    <location>
        <begin position="409"/>
        <end position="589"/>
    </location>
</feature>
<dbReference type="GO" id="GO:0005829">
    <property type="term" value="C:cytosol"/>
    <property type="evidence" value="ECO:0007669"/>
    <property type="project" value="TreeGrafter"/>
</dbReference>
<dbReference type="GO" id="GO:0005524">
    <property type="term" value="F:ATP binding"/>
    <property type="evidence" value="ECO:0007669"/>
    <property type="project" value="InterPro"/>
</dbReference>
<name>A0A139BRY6_9PROT</name>
<dbReference type="Gene3D" id="3.40.50.300">
    <property type="entry name" value="P-loop containing nucleotide triphosphate hydrolases"/>
    <property type="match status" value="2"/>
</dbReference>
<dbReference type="InterPro" id="IPR001650">
    <property type="entry name" value="Helicase_C-like"/>
</dbReference>
<reference evidence="3 4" key="1">
    <citation type="submission" date="2016-02" db="EMBL/GenBank/DDBJ databases">
        <authorList>
            <person name="Wen L."/>
            <person name="He K."/>
            <person name="Yang H."/>
        </authorList>
    </citation>
    <scope>NUCLEOTIDE SEQUENCE [LARGE SCALE GENOMIC DNA]</scope>
    <source>
        <strain evidence="3">ShG14-8</strain>
    </source>
</reference>
<dbReference type="Pfam" id="PF13588">
    <property type="entry name" value="HSDR_N_2"/>
    <property type="match status" value="1"/>
</dbReference>
<dbReference type="PANTHER" id="PTHR47396:SF1">
    <property type="entry name" value="ATP-DEPENDENT HELICASE IRC3-RELATED"/>
    <property type="match status" value="1"/>
</dbReference>
<dbReference type="PATRIC" id="fig|1796491.3.peg.2325"/>
<accession>A0A139BRY6</accession>
<dbReference type="SMART" id="SM00487">
    <property type="entry name" value="DEXDc"/>
    <property type="match status" value="1"/>
</dbReference>
<organism evidence="3 4">
    <name type="scientific">Candidatus Gallionella acididurans</name>
    <dbReference type="NCBI Taxonomy" id="1796491"/>
    <lineage>
        <taxon>Bacteria</taxon>
        <taxon>Pseudomonadati</taxon>
        <taxon>Pseudomonadota</taxon>
        <taxon>Betaproteobacteria</taxon>
        <taxon>Nitrosomonadales</taxon>
        <taxon>Gallionellaceae</taxon>
        <taxon>Gallionella</taxon>
    </lineage>
</organism>
<comment type="caution">
    <text evidence="3">The sequence shown here is derived from an EMBL/GenBank/DDBJ whole genome shotgun (WGS) entry which is preliminary data.</text>
</comment>
<protein>
    <submittedName>
        <fullName evidence="3">Type I site-specific deoxyribonuclease</fullName>
    </submittedName>
</protein>
<dbReference type="PROSITE" id="PS51192">
    <property type="entry name" value="HELICASE_ATP_BIND_1"/>
    <property type="match status" value="1"/>
</dbReference>
<dbReference type="EMBL" id="LSLI01000058">
    <property type="protein sequence ID" value="KXS31754.1"/>
    <property type="molecule type" value="Genomic_DNA"/>
</dbReference>
<evidence type="ECO:0000313" key="3">
    <source>
        <dbReference type="EMBL" id="KXS31754.1"/>
    </source>
</evidence>
<dbReference type="GO" id="GO:0003677">
    <property type="term" value="F:DNA binding"/>
    <property type="evidence" value="ECO:0007669"/>
    <property type="project" value="InterPro"/>
</dbReference>
<dbReference type="Pfam" id="PF00271">
    <property type="entry name" value="Helicase_C"/>
    <property type="match status" value="1"/>
</dbReference>
<feature type="domain" description="Helicase ATP-binding" evidence="1">
    <location>
        <begin position="150"/>
        <end position="302"/>
    </location>
</feature>
<sequence length="714" mass="81113">MNEAFSRVLIDAQLAAQGWDTQDQNAVRYEVSCDDGTRADYVLCDRHGRAIAVVEAKRFSVNPGDAAEQAKSYAKQLNIPYIFLTNGNEVRFWEWQSAAYPHPVKTFFKQDDLERRFATRQVKRDLLSVETDVRIAGRDYQQNCIQILCEEILQGRRKMLVEMATGTGKTRTAAAFIKRLFEANAITRVLFLVDRIPLAKQTEDAFTEHLPDYPCYVLRAGRRFQDEKLITITTLQSMVNIYGDYSPGYFDLVISDECHRSIYGQWSGVLKHFDGVQIGLTATPCVAAEIEGGDDEDKAFVKDTLRFFEVEAPTFTYKLKDAISDGYLVPYQIYKAQTVKTAAEGGFEVRKSELDWSAMDEKTRTEFELLFRDADPIVIDPSALERRFTIPERNRAMVREFRSVMDNGYIDKGIVRKPLLGKTIVFAVTKRHAETLAQMFDQIFADKKSSPEVRYADYVVSGMGTDDTVDGMTKIKRFKKEQFPQILVSVNMLDTGFDCPEVKNLVFARFTRSAILYQQMRGRGTRKAQNKTLFTMFDFVGVADYHGDDDVYAAGGIVAEPKKKRRYEPRRLLALDINDHIDPTTREWITVDENGNMVFPEAFELKAAELGLRFEAWLLAQQACPEPGRRINPGEESWLRMIGSQLRANAGTMDEFTSGHFAFHPFSQLGGYSQAVRVFGNEQRLEALIESLNAAVFGSDDNNQTRSGNQPTAH</sequence>
<dbReference type="InterPro" id="IPR027417">
    <property type="entry name" value="P-loop_NTPase"/>
</dbReference>
<dbReference type="CDD" id="cd18799">
    <property type="entry name" value="SF2_C_EcoAI-like"/>
    <property type="match status" value="1"/>
</dbReference>